<accession>A0A5K3G682</accession>
<feature type="transmembrane region" description="Helical" evidence="1">
    <location>
        <begin position="50"/>
        <end position="73"/>
    </location>
</feature>
<dbReference type="WBParaSite" id="MCU_013862-RA">
    <property type="protein sequence ID" value="MCU_013862-RA"/>
    <property type="gene ID" value="MCU_013862"/>
</dbReference>
<evidence type="ECO:0000256" key="1">
    <source>
        <dbReference type="SAM" id="Phobius"/>
    </source>
</evidence>
<keyword evidence="1" id="KW-1133">Transmembrane helix</keyword>
<keyword evidence="1" id="KW-0472">Membrane</keyword>
<protein>
    <submittedName>
        <fullName evidence="2">Uncharacterized protein</fullName>
    </submittedName>
</protein>
<proteinExistence type="predicted"/>
<organism evidence="2">
    <name type="scientific">Mesocestoides corti</name>
    <name type="common">Flatworm</name>
    <dbReference type="NCBI Taxonomy" id="53468"/>
    <lineage>
        <taxon>Eukaryota</taxon>
        <taxon>Metazoa</taxon>
        <taxon>Spiralia</taxon>
        <taxon>Lophotrochozoa</taxon>
        <taxon>Platyhelminthes</taxon>
        <taxon>Cestoda</taxon>
        <taxon>Eucestoda</taxon>
        <taxon>Cyclophyllidea</taxon>
        <taxon>Mesocestoididae</taxon>
        <taxon>Mesocestoides</taxon>
    </lineage>
</organism>
<sequence length="80" mass="9304">MFPHRRICVEYPSPNRKKIGTAEQALLTNHKTEPQVRRLPCESTTLATPFIIYCTSFVSISGWLLIFLTCHWIEERQKIG</sequence>
<keyword evidence="1" id="KW-0812">Transmembrane</keyword>
<reference evidence="2" key="1">
    <citation type="submission" date="2019-11" db="UniProtKB">
        <authorList>
            <consortium name="WormBaseParasite"/>
        </authorList>
    </citation>
    <scope>IDENTIFICATION</scope>
</reference>
<name>A0A5K3G682_MESCO</name>
<evidence type="ECO:0000313" key="2">
    <source>
        <dbReference type="WBParaSite" id="MCU_013862-RA"/>
    </source>
</evidence>
<dbReference type="AlphaFoldDB" id="A0A5K3G682"/>